<dbReference type="PANTHER" id="PTHR38443:SF2">
    <property type="entry name" value="NON-HEMOLYTIC ENTEROTOXIN LYTIC COMPONENT L1"/>
    <property type="match status" value="1"/>
</dbReference>
<keyword evidence="1" id="KW-0732">Signal</keyword>
<protein>
    <submittedName>
        <fullName evidence="2">Enterotoxin</fullName>
    </submittedName>
</protein>
<dbReference type="Proteomes" id="UP000305222">
    <property type="component" value="Unassembled WGS sequence"/>
</dbReference>
<organism evidence="2 3">
    <name type="scientific">Bacillus wiedmannii</name>
    <dbReference type="NCBI Taxonomy" id="1890302"/>
    <lineage>
        <taxon>Bacteria</taxon>
        <taxon>Bacillati</taxon>
        <taxon>Bacillota</taxon>
        <taxon>Bacilli</taxon>
        <taxon>Bacillales</taxon>
        <taxon>Bacillaceae</taxon>
        <taxon>Bacillus</taxon>
        <taxon>Bacillus cereus group</taxon>
    </lineage>
</organism>
<dbReference type="InterPro" id="IPR052785">
    <property type="entry name" value="Enterotoxin_cmpnt"/>
</dbReference>
<dbReference type="EMBL" id="SZON01002697">
    <property type="protein sequence ID" value="TKI84734.1"/>
    <property type="molecule type" value="Genomic_DNA"/>
</dbReference>
<sequence length="74" mass="8078">MNKNLYKKIILSTIITGMAASTVIPLHTLAAEQTVSQQQESLKNYSLGPGEFKEVMGKMVANILTMDSYANTIS</sequence>
<dbReference type="AlphaFoldDB" id="A0A4U3A9E6"/>
<comment type="caution">
    <text evidence="2">The sequence shown here is derived from an EMBL/GenBank/DDBJ whole genome shotgun (WGS) entry which is preliminary data.</text>
</comment>
<reference evidence="2 3" key="1">
    <citation type="journal article" date="2019" name="Environ. Microbiol.">
        <title>An active ?-lactamase is a part of an orchestrated cell wall stress resistance network of Bacillus subtilis and related rhizosphere species.</title>
        <authorList>
            <person name="Bucher T."/>
            <person name="Keren-Paz A."/>
            <person name="Hausser J."/>
            <person name="Olender T."/>
            <person name="Cytryn E."/>
            <person name="Kolodkin-Gal I."/>
        </authorList>
    </citation>
    <scope>NUCLEOTIDE SEQUENCE [LARGE SCALE GENOMIC DNA]</scope>
    <source>
        <strain evidence="2 3">I5</strain>
    </source>
</reference>
<feature type="chain" id="PRO_5020394517" evidence="1">
    <location>
        <begin position="31"/>
        <end position="74"/>
    </location>
</feature>
<feature type="non-terminal residue" evidence="2">
    <location>
        <position position="74"/>
    </location>
</feature>
<evidence type="ECO:0000313" key="3">
    <source>
        <dbReference type="Proteomes" id="UP000305222"/>
    </source>
</evidence>
<dbReference type="PANTHER" id="PTHR38443">
    <property type="match status" value="1"/>
</dbReference>
<evidence type="ECO:0000256" key="1">
    <source>
        <dbReference type="SAM" id="SignalP"/>
    </source>
</evidence>
<evidence type="ECO:0000313" key="2">
    <source>
        <dbReference type="EMBL" id="TKI84734.1"/>
    </source>
</evidence>
<feature type="signal peptide" evidence="1">
    <location>
        <begin position="1"/>
        <end position="30"/>
    </location>
</feature>
<gene>
    <name evidence="2" type="ORF">FC699_31200</name>
</gene>
<proteinExistence type="predicted"/>
<name>A0A4U3A9E6_9BACI</name>
<accession>A0A4U3A9E6</accession>